<dbReference type="Gene3D" id="1.25.40.420">
    <property type="match status" value="1"/>
</dbReference>
<organism evidence="3 4">
    <name type="scientific">Scylla paramamosain</name>
    <name type="common">Mud crab</name>
    <dbReference type="NCBI Taxonomy" id="85552"/>
    <lineage>
        <taxon>Eukaryota</taxon>
        <taxon>Metazoa</taxon>
        <taxon>Ecdysozoa</taxon>
        <taxon>Arthropoda</taxon>
        <taxon>Crustacea</taxon>
        <taxon>Multicrustacea</taxon>
        <taxon>Malacostraca</taxon>
        <taxon>Eumalacostraca</taxon>
        <taxon>Eucarida</taxon>
        <taxon>Decapoda</taxon>
        <taxon>Pleocyemata</taxon>
        <taxon>Brachyura</taxon>
        <taxon>Eubrachyura</taxon>
        <taxon>Portunoidea</taxon>
        <taxon>Portunidae</taxon>
        <taxon>Portuninae</taxon>
        <taxon>Scylla</taxon>
    </lineage>
</organism>
<dbReference type="PANTHER" id="PTHR24410">
    <property type="entry name" value="HL07962P-RELATED"/>
    <property type="match status" value="1"/>
</dbReference>
<feature type="compositionally biased region" description="Pro residues" evidence="1">
    <location>
        <begin position="69"/>
        <end position="80"/>
    </location>
</feature>
<feature type="region of interest" description="Disordered" evidence="1">
    <location>
        <begin position="424"/>
        <end position="454"/>
    </location>
</feature>
<evidence type="ECO:0000256" key="1">
    <source>
        <dbReference type="SAM" id="MobiDB-lite"/>
    </source>
</evidence>
<dbReference type="EMBL" id="JARAKH010000029">
    <property type="protein sequence ID" value="KAK8388184.1"/>
    <property type="molecule type" value="Genomic_DNA"/>
</dbReference>
<protein>
    <recommendedName>
        <fullName evidence="2">BTB domain-containing protein</fullName>
    </recommendedName>
</protein>
<feature type="compositionally biased region" description="Low complexity" evidence="1">
    <location>
        <begin position="311"/>
        <end position="322"/>
    </location>
</feature>
<dbReference type="InterPro" id="IPR011705">
    <property type="entry name" value="BACK"/>
</dbReference>
<keyword evidence="4" id="KW-1185">Reference proteome</keyword>
<dbReference type="CDD" id="cd18186">
    <property type="entry name" value="BTB_POZ_ZBTB_KLHL-like"/>
    <property type="match status" value="1"/>
</dbReference>
<gene>
    <name evidence="3" type="ORF">O3P69_020218</name>
</gene>
<dbReference type="SMART" id="SM00225">
    <property type="entry name" value="BTB"/>
    <property type="match status" value="1"/>
</dbReference>
<dbReference type="SUPFAM" id="SSF54695">
    <property type="entry name" value="POZ domain"/>
    <property type="match status" value="1"/>
</dbReference>
<comment type="caution">
    <text evidence="3">The sequence shown here is derived from an EMBL/GenBank/DDBJ whole genome shotgun (WGS) entry which is preliminary data.</text>
</comment>
<dbReference type="Gene3D" id="3.30.710.10">
    <property type="entry name" value="Potassium Channel Kv1.1, Chain A"/>
    <property type="match status" value="1"/>
</dbReference>
<feature type="region of interest" description="Disordered" evidence="1">
    <location>
        <begin position="40"/>
        <end position="80"/>
    </location>
</feature>
<name>A0AAW0TKH6_SCYPA</name>
<dbReference type="InterPro" id="IPR000210">
    <property type="entry name" value="BTB/POZ_dom"/>
</dbReference>
<feature type="domain" description="BTB" evidence="2">
    <location>
        <begin position="122"/>
        <end position="195"/>
    </location>
</feature>
<dbReference type="InterPro" id="IPR051481">
    <property type="entry name" value="BTB-POZ/Galectin-3-binding"/>
</dbReference>
<feature type="compositionally biased region" description="Low complexity" evidence="1">
    <location>
        <begin position="332"/>
        <end position="342"/>
    </location>
</feature>
<evidence type="ECO:0000313" key="3">
    <source>
        <dbReference type="EMBL" id="KAK8388184.1"/>
    </source>
</evidence>
<dbReference type="PROSITE" id="PS50097">
    <property type="entry name" value="BTB"/>
    <property type="match status" value="1"/>
</dbReference>
<dbReference type="PANTHER" id="PTHR24410:SF23">
    <property type="entry name" value="BTB DOMAIN-CONTAINING PROTEIN-RELATED"/>
    <property type="match status" value="1"/>
</dbReference>
<dbReference type="InterPro" id="IPR011333">
    <property type="entry name" value="SKP1/BTB/POZ_sf"/>
</dbReference>
<sequence length="454" mass="50410">MDSSSVFVSVAFLQSSFTTGSCACVVSVLEIVRHLRNMASSTNASATRTRRTTMRGATIKTPEQKTAPTTPPPHSHWPTPPTPRCLFSPRWAARSPAVKGNEEKARMSTLPICRLLSSGFESDLTLTFKDGIPDLKVHRMVLAMHSPVFRRMLSRDWGDRNEIKMNDDFTATYWLMHHLYCGLRYLRSWDVALEVLYMADAYCIPTAGRLATEVLMRHLDKSTFWSIFQVAAHLSNERLLSACDQYLEEHTDDLLESFPTISRVAALRVLSSPSFKPSSEMRVFTSLIKWGRYQIPEGEKLQATSTKGSRPLPSTSSSTSSLHNETRPLPSPSSSTSSLHNETLNNQQLRAELEEFLPEVRFLSMTITEVIRDVMSYEVLTSQEGIMLLRVMSGCPDASLPDIASCQISSPRCRAKVEDVVQGVGRGKGNGSGTVGPRASSAMGVRGAASRRWL</sequence>
<feature type="compositionally biased region" description="Gly residues" evidence="1">
    <location>
        <begin position="424"/>
        <end position="434"/>
    </location>
</feature>
<dbReference type="AlphaFoldDB" id="A0AAW0TKH6"/>
<dbReference type="SMART" id="SM00875">
    <property type="entry name" value="BACK"/>
    <property type="match status" value="1"/>
</dbReference>
<dbReference type="Pfam" id="PF07707">
    <property type="entry name" value="BACK"/>
    <property type="match status" value="1"/>
</dbReference>
<feature type="region of interest" description="Disordered" evidence="1">
    <location>
        <begin position="301"/>
        <end position="342"/>
    </location>
</feature>
<reference evidence="3 4" key="1">
    <citation type="submission" date="2023-03" db="EMBL/GenBank/DDBJ databases">
        <title>High-quality genome of Scylla paramamosain provides insights in environmental adaptation.</title>
        <authorList>
            <person name="Zhang L."/>
        </authorList>
    </citation>
    <scope>NUCLEOTIDE SEQUENCE [LARGE SCALE GENOMIC DNA]</scope>
    <source>
        <strain evidence="3">LZ_2023a</strain>
        <tissue evidence="3">Muscle</tissue>
    </source>
</reference>
<evidence type="ECO:0000313" key="4">
    <source>
        <dbReference type="Proteomes" id="UP001487740"/>
    </source>
</evidence>
<dbReference type="Proteomes" id="UP001487740">
    <property type="component" value="Unassembled WGS sequence"/>
</dbReference>
<proteinExistence type="predicted"/>
<accession>A0AAW0TKH6</accession>
<dbReference type="Pfam" id="PF00651">
    <property type="entry name" value="BTB"/>
    <property type="match status" value="1"/>
</dbReference>
<evidence type="ECO:0000259" key="2">
    <source>
        <dbReference type="PROSITE" id="PS50097"/>
    </source>
</evidence>